<dbReference type="KEGG" id="dmi:Desmer_2519"/>
<dbReference type="STRING" id="768704.Desmer_2519"/>
<evidence type="ECO:0000313" key="3">
    <source>
        <dbReference type="Proteomes" id="UP000005262"/>
    </source>
</evidence>
<feature type="transmembrane region" description="Helical" evidence="1">
    <location>
        <begin position="31"/>
        <end position="53"/>
    </location>
</feature>
<feature type="transmembrane region" description="Helical" evidence="1">
    <location>
        <begin position="176"/>
        <end position="203"/>
    </location>
</feature>
<dbReference type="EMBL" id="CP003629">
    <property type="protein sequence ID" value="AFQ44436.1"/>
    <property type="molecule type" value="Genomic_DNA"/>
</dbReference>
<dbReference type="HOGENOM" id="CLU_1270612_0_0_9"/>
<proteinExistence type="predicted"/>
<keyword evidence="3" id="KW-1185">Reference proteome</keyword>
<accession>J7J0F1</accession>
<gene>
    <name evidence="2" type="ordered locus">Desmer_2519</name>
</gene>
<evidence type="ECO:0000256" key="1">
    <source>
        <dbReference type="SAM" id="Phobius"/>
    </source>
</evidence>
<sequence length="236" mass="26255">MFRPQMTNKNIQSKGRVVVLFKSGQIDRERIAGAIIIISLFMILLTVIGIQFLNVKVTNIELIDRGLYSVITEKGPVNIGKEDVLRIERTYTKAAMTGAQVELDKIYTTKGFIFISSLDPYYKNGKELINSVDFDGDQVWVHPSNGSAEISIEQRQNANLKLIQPFSYAIGTSTKLISLIFSVLSLQYLSLAIGGLALLILIFPLRLEGTLAVQSLLAKNPEYSNEDEQQLDAIAK</sequence>
<keyword evidence="1" id="KW-0472">Membrane</keyword>
<keyword evidence="1" id="KW-1133">Transmembrane helix</keyword>
<protein>
    <submittedName>
        <fullName evidence="2">Uncharacterized protein</fullName>
    </submittedName>
</protein>
<dbReference type="RefSeq" id="WP_014903349.1">
    <property type="nucleotide sequence ID" value="NC_018515.1"/>
</dbReference>
<reference evidence="2 3" key="1">
    <citation type="journal article" date="2012" name="J. Bacteriol.">
        <title>Complete genome sequences of Desulfosporosinus orientis DSM765T, Desulfosporosinus youngiae DSM17734T, Desulfosporosinus meridiei DSM13257T, and Desulfosporosinus acidiphilus DSM22704T.</title>
        <authorList>
            <person name="Pester M."/>
            <person name="Brambilla E."/>
            <person name="Alazard D."/>
            <person name="Rattei T."/>
            <person name="Weinmaier T."/>
            <person name="Han J."/>
            <person name="Lucas S."/>
            <person name="Lapidus A."/>
            <person name="Cheng J.F."/>
            <person name="Goodwin L."/>
            <person name="Pitluck S."/>
            <person name="Peters L."/>
            <person name="Ovchinnikova G."/>
            <person name="Teshima H."/>
            <person name="Detter J.C."/>
            <person name="Han C.S."/>
            <person name="Tapia R."/>
            <person name="Land M.L."/>
            <person name="Hauser L."/>
            <person name="Kyrpides N.C."/>
            <person name="Ivanova N.N."/>
            <person name="Pagani I."/>
            <person name="Huntmann M."/>
            <person name="Wei C.L."/>
            <person name="Davenport K.W."/>
            <person name="Daligault H."/>
            <person name="Chain P.S."/>
            <person name="Chen A."/>
            <person name="Mavromatis K."/>
            <person name="Markowitz V."/>
            <person name="Szeto E."/>
            <person name="Mikhailova N."/>
            <person name="Pati A."/>
            <person name="Wagner M."/>
            <person name="Woyke T."/>
            <person name="Ollivier B."/>
            <person name="Klenk H.P."/>
            <person name="Spring S."/>
            <person name="Loy A."/>
        </authorList>
    </citation>
    <scope>NUCLEOTIDE SEQUENCE [LARGE SCALE GENOMIC DNA]</scope>
    <source>
        <strain evidence="3">ATCC BAA-275 / DSM 13257 / NCIMB 13706 / S10</strain>
    </source>
</reference>
<keyword evidence="1" id="KW-0812">Transmembrane</keyword>
<dbReference type="eggNOG" id="ENOG5033Y7J">
    <property type="taxonomic scope" value="Bacteria"/>
</dbReference>
<evidence type="ECO:0000313" key="2">
    <source>
        <dbReference type="EMBL" id="AFQ44436.1"/>
    </source>
</evidence>
<dbReference type="Proteomes" id="UP000005262">
    <property type="component" value="Chromosome"/>
</dbReference>
<reference evidence="3" key="2">
    <citation type="submission" date="2012-08" db="EMBL/GenBank/DDBJ databases">
        <title>Finished genome of Desulfosporosinus meridiei DSM 13257.</title>
        <authorList>
            <person name="Huntemann M."/>
            <person name="Wei C.-L."/>
            <person name="Han J."/>
            <person name="Detter J.C."/>
            <person name="Han C."/>
            <person name="Davenport K."/>
            <person name="Daligault H."/>
            <person name="Erkkila T."/>
            <person name="Gu W."/>
            <person name="Munk A.C.C."/>
            <person name="Teshima H."/>
            <person name="Xu Y."/>
            <person name="Chain P."/>
            <person name="Tapia R."/>
            <person name="Chen A."/>
            <person name="Krypides N."/>
            <person name="Mavromatis K."/>
            <person name="Markowitz V."/>
            <person name="Szeto E."/>
            <person name="Ivanova N."/>
            <person name="Mikhailova N."/>
            <person name="Ovchinnikova G."/>
            <person name="Pagani I."/>
            <person name="Pati A."/>
            <person name="Goodwin L."/>
            <person name="Peters L."/>
            <person name="Pitluck S."/>
            <person name="Woyke T."/>
            <person name="Pester M."/>
            <person name="Spring S."/>
            <person name="Ollivier B."/>
            <person name="Rattei T."/>
            <person name="Klenk H.-P."/>
            <person name="Wagner M."/>
            <person name="Loy A."/>
        </authorList>
    </citation>
    <scope>NUCLEOTIDE SEQUENCE [LARGE SCALE GENOMIC DNA]</scope>
    <source>
        <strain evidence="3">ATCC BAA-275 / DSM 13257 / NCIMB 13706 / S10</strain>
    </source>
</reference>
<name>J7J0F1_DESMD</name>
<organism evidence="2 3">
    <name type="scientific">Desulfosporosinus meridiei (strain ATCC BAA-275 / DSM 13257 / KCTC 12902 / NCIMB 13706 / S10)</name>
    <dbReference type="NCBI Taxonomy" id="768704"/>
    <lineage>
        <taxon>Bacteria</taxon>
        <taxon>Bacillati</taxon>
        <taxon>Bacillota</taxon>
        <taxon>Clostridia</taxon>
        <taxon>Eubacteriales</taxon>
        <taxon>Desulfitobacteriaceae</taxon>
        <taxon>Desulfosporosinus</taxon>
    </lineage>
</organism>
<dbReference type="AlphaFoldDB" id="J7J0F1"/>